<evidence type="ECO:0000313" key="1">
    <source>
        <dbReference type="EMBL" id="MFF4026912.1"/>
    </source>
</evidence>
<evidence type="ECO:0000313" key="2">
    <source>
        <dbReference type="Proteomes" id="UP001602089"/>
    </source>
</evidence>
<protein>
    <submittedName>
        <fullName evidence="1">Uncharacterized protein</fullName>
    </submittedName>
</protein>
<comment type="caution">
    <text evidence="1">The sequence shown here is derived from an EMBL/GenBank/DDBJ whole genome shotgun (WGS) entry which is preliminary data.</text>
</comment>
<dbReference type="Proteomes" id="UP001602089">
    <property type="component" value="Unassembled WGS sequence"/>
</dbReference>
<keyword evidence="2" id="KW-1185">Reference proteome</keyword>
<gene>
    <name evidence="1" type="ORF">ACFYY5_29090</name>
</gene>
<organism evidence="1 2">
    <name type="scientific">Nocardia elegans</name>
    <dbReference type="NCBI Taxonomy" id="300029"/>
    <lineage>
        <taxon>Bacteria</taxon>
        <taxon>Bacillati</taxon>
        <taxon>Actinomycetota</taxon>
        <taxon>Actinomycetes</taxon>
        <taxon>Mycobacteriales</taxon>
        <taxon>Nocardiaceae</taxon>
        <taxon>Nocardia</taxon>
    </lineage>
</organism>
<accession>A0ABW6TL97</accession>
<dbReference type="EMBL" id="JBIATK010000012">
    <property type="protein sequence ID" value="MFF4026912.1"/>
    <property type="molecule type" value="Genomic_DNA"/>
</dbReference>
<proteinExistence type="predicted"/>
<reference evidence="1 2" key="1">
    <citation type="submission" date="2024-10" db="EMBL/GenBank/DDBJ databases">
        <title>The Natural Products Discovery Center: Release of the First 8490 Sequenced Strains for Exploring Actinobacteria Biosynthetic Diversity.</title>
        <authorList>
            <person name="Kalkreuter E."/>
            <person name="Kautsar S.A."/>
            <person name="Yang D."/>
            <person name="Bader C.D."/>
            <person name="Teijaro C.N."/>
            <person name="Fluegel L."/>
            <person name="Davis C.M."/>
            <person name="Simpson J.R."/>
            <person name="Lauterbach L."/>
            <person name="Steele A.D."/>
            <person name="Gui C."/>
            <person name="Meng S."/>
            <person name="Li G."/>
            <person name="Viehrig K."/>
            <person name="Ye F."/>
            <person name="Su P."/>
            <person name="Kiefer A.F."/>
            <person name="Nichols A."/>
            <person name="Cepeda A.J."/>
            <person name="Yan W."/>
            <person name="Fan B."/>
            <person name="Jiang Y."/>
            <person name="Adhikari A."/>
            <person name="Zheng C.-J."/>
            <person name="Schuster L."/>
            <person name="Cowan T.M."/>
            <person name="Smanski M.J."/>
            <person name="Chevrette M.G."/>
            <person name="De Carvalho L.P.S."/>
            <person name="Shen B."/>
        </authorList>
    </citation>
    <scope>NUCLEOTIDE SEQUENCE [LARGE SCALE GENOMIC DNA]</scope>
    <source>
        <strain evidence="1 2">NPDC001867</strain>
    </source>
</reference>
<sequence length="346" mass="39159">MTDRDIIDAIDELVDAQMRQTRSGYDYNINQDQCPHAWCSEPWHGLAITKRMHGMRRKWQAAVNYYEDEDGVTDDIAAELDAYRYDQDDSEILCPGSLFTGEFVPPEPEYPRYRVARSTWTVATGEPYSPPVEVQFPRPWILNPTIRLFNSNGEEVGTIDPSWVQSVTTARIVPADPIIDMDTVFRLESIRLVVPVPWERWTGPGPLLEELHQAFVAEAMQVAPHARIDSADISVDECETPSEIAGMVDLAVTWWPNSIAAEFQGGPADGAYYYTTDIADRMFLYPRAYPVAAGTEIEAHINEPAADSVRYRRIGWNTETRRWVYRTVGYDDGRTLTASPSTEQAA</sequence>
<dbReference type="RefSeq" id="WP_387131906.1">
    <property type="nucleotide sequence ID" value="NZ_JBIATK010000012.1"/>
</dbReference>
<name>A0ABW6TL97_9NOCA</name>